<reference evidence="1 2" key="1">
    <citation type="journal article" date="2018" name="Biotechnol. Adv.">
        <title>Improved genomic resources and new bioinformatic workflow for the carcinogenic parasite Clonorchis sinensis: Biotechnological implications.</title>
        <authorList>
            <person name="Wang D."/>
            <person name="Korhonen P.K."/>
            <person name="Gasser R.B."/>
            <person name="Young N.D."/>
        </authorList>
    </citation>
    <scope>NUCLEOTIDE SEQUENCE [LARGE SCALE GENOMIC DNA]</scope>
    <source>
        <strain evidence="1">Cs-k2</strain>
    </source>
</reference>
<dbReference type="SUPFAM" id="SSF57414">
    <property type="entry name" value="Hairpin loop containing domain-like"/>
    <property type="match status" value="1"/>
</dbReference>
<reference evidence="1 2" key="2">
    <citation type="journal article" date="2021" name="Genomics">
        <title>High-quality reference genome for Clonorchis sinensis.</title>
        <authorList>
            <person name="Young N.D."/>
            <person name="Stroehlein A.J."/>
            <person name="Kinkar L."/>
            <person name="Wang T."/>
            <person name="Sohn W.M."/>
            <person name="Chang B.C.H."/>
            <person name="Kaur P."/>
            <person name="Weisz D."/>
            <person name="Dudchenko O."/>
            <person name="Aiden E.L."/>
            <person name="Korhonen P.K."/>
            <person name="Gasser R.B."/>
        </authorList>
    </citation>
    <scope>NUCLEOTIDE SEQUENCE [LARGE SCALE GENOMIC DNA]</scope>
    <source>
        <strain evidence="1">Cs-k2</strain>
    </source>
</reference>
<name>A0A8T1MWE6_CLOSI</name>
<comment type="caution">
    <text evidence="1">The sequence shown here is derived from an EMBL/GenBank/DDBJ whole genome shotgun (WGS) entry which is preliminary data.</text>
</comment>
<gene>
    <name evidence="1" type="ORF">CSKR_109386</name>
</gene>
<dbReference type="Pfam" id="PF00024">
    <property type="entry name" value="PAN_1"/>
    <property type="match status" value="1"/>
</dbReference>
<evidence type="ECO:0000313" key="2">
    <source>
        <dbReference type="Proteomes" id="UP000286415"/>
    </source>
</evidence>
<organism evidence="1 2">
    <name type="scientific">Clonorchis sinensis</name>
    <name type="common">Chinese liver fluke</name>
    <dbReference type="NCBI Taxonomy" id="79923"/>
    <lineage>
        <taxon>Eukaryota</taxon>
        <taxon>Metazoa</taxon>
        <taxon>Spiralia</taxon>
        <taxon>Lophotrochozoa</taxon>
        <taxon>Platyhelminthes</taxon>
        <taxon>Trematoda</taxon>
        <taxon>Digenea</taxon>
        <taxon>Opisthorchiida</taxon>
        <taxon>Opisthorchiata</taxon>
        <taxon>Opisthorchiidae</taxon>
        <taxon>Clonorchis</taxon>
    </lineage>
</organism>
<evidence type="ECO:0000313" key="1">
    <source>
        <dbReference type="EMBL" id="KAG5453370.1"/>
    </source>
</evidence>
<accession>A0A8T1MWE6</accession>
<sequence length="260" mass="29157">MNENLLKLSSSTIQSAFTQLSSRPMDVADWVSSNLCVVGVGTASSFCRASEMCARYGAKTKHLAFLIGKNAHQVTSTLSDGNNAWLGFNRFLTAPNWSISEWLDVDPRTPQFMTKDRTIIRRSSRTHREKPVVILNALDGSIQDFSATTSMLRLKVYCEYGGLLPTGSWHQQYREDSPMTLENFIQTNPDFYGCYKVVTASSMIDCAKKCTLNVACRSLYYGENTQRCVHMMYADALLPVAFTSNQTGWKRMAKTSYPAN</sequence>
<protein>
    <submittedName>
        <fullName evidence="1">Uncharacterized protein</fullName>
    </submittedName>
</protein>
<proteinExistence type="predicted"/>
<keyword evidence="2" id="KW-1185">Reference proteome</keyword>
<dbReference type="InterPro" id="IPR003609">
    <property type="entry name" value="Pan_app"/>
</dbReference>
<dbReference type="EMBL" id="NIRI02000013">
    <property type="protein sequence ID" value="KAG5453370.1"/>
    <property type="molecule type" value="Genomic_DNA"/>
</dbReference>
<dbReference type="Proteomes" id="UP000286415">
    <property type="component" value="Unassembled WGS sequence"/>
</dbReference>
<dbReference type="OrthoDB" id="6256205at2759"/>